<dbReference type="Gene3D" id="4.10.400.10">
    <property type="entry name" value="Low-density Lipoprotein Receptor"/>
    <property type="match status" value="2"/>
</dbReference>
<dbReference type="GO" id="GO:0005886">
    <property type="term" value="C:plasma membrane"/>
    <property type="evidence" value="ECO:0007669"/>
    <property type="project" value="Ensembl"/>
</dbReference>
<dbReference type="InterPro" id="IPR023415">
    <property type="entry name" value="LDLR_class-A_CS"/>
</dbReference>
<evidence type="ECO:0000256" key="7">
    <source>
        <dbReference type="ARBA" id="ARBA00023157"/>
    </source>
</evidence>
<dbReference type="InParanoid" id="F6XKL5"/>
<sequence>MTPSARDPLLAGDPLRRGISPIQDLLSLGSCGPGPRLSPLGPTSLSPSVPPLPSLKMRIPGPSLVPRTLLFSLPECLADRPPLCSSHSMTCRRSCSCATRRSPSELSLLPSSLWVPTTSSPTITIALAMAAGNLCPLPSSCPRRRCWCQASQQRGSCPPTKFQCRTGDLCVPLNWRCDTDEDCPDASDEEECPIEPCTQNGQCPPPPGHLCSCTGVSDCSGETDEKLRNCSRPTCPAGELHCTLSDECIPLTWLCDGHPDCSDSSDELGCGTSETLLKGNATTMGPPVTFESVTSLRNATSSGRPSAYGVIAVAAVLSTSLVAATLLLLFWLRAQGRLCPMGLLVNAKESLVVSERKTFLI</sequence>
<evidence type="ECO:0000256" key="4">
    <source>
        <dbReference type="ARBA" id="ARBA00022737"/>
    </source>
</evidence>
<dbReference type="Pfam" id="PF00057">
    <property type="entry name" value="Ldl_recept_a"/>
    <property type="match status" value="2"/>
</dbReference>
<keyword evidence="9" id="KW-0325">Glycoprotein</keyword>
<dbReference type="GeneTree" id="ENSGT00730000111436"/>
<evidence type="ECO:0000256" key="10">
    <source>
        <dbReference type="PROSITE-ProRule" id="PRU00124"/>
    </source>
</evidence>
<keyword evidence="5 11" id="KW-1133">Transmembrane helix</keyword>
<dbReference type="AlphaFoldDB" id="F6XKL5"/>
<evidence type="ECO:0000256" key="3">
    <source>
        <dbReference type="ARBA" id="ARBA00022729"/>
    </source>
</evidence>
<dbReference type="GO" id="GO:0031419">
    <property type="term" value="F:cobalamin binding"/>
    <property type="evidence" value="ECO:0007669"/>
    <property type="project" value="Ensembl"/>
</dbReference>
<reference evidence="12" key="2">
    <citation type="submission" date="2025-08" db="UniProtKB">
        <authorList>
            <consortium name="Ensembl"/>
        </authorList>
    </citation>
    <scope>IDENTIFICATION</scope>
</reference>
<dbReference type="PANTHER" id="PTHR22722:SF5">
    <property type="entry name" value="LOW-DENSITY LIPOPROTEIN RECEPTOR-RELATED PROTEIN 1B"/>
    <property type="match status" value="1"/>
</dbReference>
<dbReference type="InterPro" id="IPR051221">
    <property type="entry name" value="LDLR-related"/>
</dbReference>
<keyword evidence="7 10" id="KW-1015">Disulfide bond</keyword>
<dbReference type="Bgee" id="ENSCJAG00000010700">
    <property type="expression patterns" value="Expressed in kidney and 6 other cell types or tissues"/>
</dbReference>
<dbReference type="InterPro" id="IPR002172">
    <property type="entry name" value="LDrepeatLR_classA_rpt"/>
</dbReference>
<dbReference type="CDD" id="cd00112">
    <property type="entry name" value="LDLa"/>
    <property type="match status" value="2"/>
</dbReference>
<keyword evidence="3" id="KW-0732">Signal</keyword>
<dbReference type="GO" id="GO:0015889">
    <property type="term" value="P:cobalamin transport"/>
    <property type="evidence" value="ECO:0007669"/>
    <property type="project" value="Ensembl"/>
</dbReference>
<dbReference type="PANTHER" id="PTHR22722">
    <property type="entry name" value="LOW-DENSITY LIPOPROTEIN RECEPTOR-RELATED PROTEIN 2-RELATED"/>
    <property type="match status" value="1"/>
</dbReference>
<gene>
    <name evidence="12" type="primary">CD320</name>
</gene>
<dbReference type="GO" id="GO:0031296">
    <property type="term" value="P:B cell costimulation"/>
    <property type="evidence" value="ECO:0007669"/>
    <property type="project" value="Ensembl"/>
</dbReference>
<feature type="transmembrane region" description="Helical" evidence="11">
    <location>
        <begin position="307"/>
        <end position="332"/>
    </location>
</feature>
<dbReference type="GO" id="GO:0005509">
    <property type="term" value="F:calcium ion binding"/>
    <property type="evidence" value="ECO:0007669"/>
    <property type="project" value="Ensembl"/>
</dbReference>
<keyword evidence="4" id="KW-0677">Repeat</keyword>
<dbReference type="Ensembl" id="ENSCJAT00000020834.5">
    <property type="protein sequence ID" value="ENSCJAP00000019712.5"/>
    <property type="gene ID" value="ENSCJAG00000010700.6"/>
</dbReference>
<dbReference type="STRING" id="9483.ENSCJAP00000019712"/>
<proteinExistence type="predicted"/>
<evidence type="ECO:0000256" key="8">
    <source>
        <dbReference type="ARBA" id="ARBA00023170"/>
    </source>
</evidence>
<reference evidence="12" key="1">
    <citation type="submission" date="2009-03" db="EMBL/GenBank/DDBJ databases">
        <authorList>
            <person name="Warren W."/>
            <person name="Ye L."/>
            <person name="Minx P."/>
            <person name="Worley K."/>
            <person name="Gibbs R."/>
            <person name="Wilson R.K."/>
        </authorList>
    </citation>
    <scope>NUCLEOTIDE SEQUENCE [LARGE SCALE GENOMIC DNA]</scope>
</reference>
<accession>F6XKL5</accession>
<feature type="disulfide bond" evidence="10">
    <location>
        <begin position="177"/>
        <end position="192"/>
    </location>
</feature>
<evidence type="ECO:0000313" key="12">
    <source>
        <dbReference type="Ensembl" id="ENSCJAP00000019712.5"/>
    </source>
</evidence>
<evidence type="ECO:0000256" key="1">
    <source>
        <dbReference type="ARBA" id="ARBA00004167"/>
    </source>
</evidence>
<evidence type="ECO:0000256" key="11">
    <source>
        <dbReference type="SAM" id="Phobius"/>
    </source>
</evidence>
<dbReference type="FunCoup" id="F6XKL5">
    <property type="interactions" value="467"/>
</dbReference>
<comment type="caution">
    <text evidence="10">Lacks conserved residue(s) required for the propagation of feature annotation.</text>
</comment>
<comment type="subcellular location">
    <subcellularLocation>
        <location evidence="1">Membrane</location>
        <topology evidence="1">Single-pass membrane protein</topology>
    </subcellularLocation>
</comment>
<evidence type="ECO:0000256" key="9">
    <source>
        <dbReference type="ARBA" id="ARBA00023180"/>
    </source>
</evidence>
<dbReference type="PRINTS" id="PR00261">
    <property type="entry name" value="LDLRECEPTOR"/>
</dbReference>
<feature type="disulfide bond" evidence="10">
    <location>
        <begin position="255"/>
        <end position="270"/>
    </location>
</feature>
<organism evidence="12 13">
    <name type="scientific">Callithrix jacchus</name>
    <name type="common">White-tufted-ear marmoset</name>
    <name type="synonym">Simia Jacchus</name>
    <dbReference type="NCBI Taxonomy" id="9483"/>
    <lineage>
        <taxon>Eukaryota</taxon>
        <taxon>Metazoa</taxon>
        <taxon>Chordata</taxon>
        <taxon>Craniata</taxon>
        <taxon>Vertebrata</taxon>
        <taxon>Euteleostomi</taxon>
        <taxon>Mammalia</taxon>
        <taxon>Eutheria</taxon>
        <taxon>Euarchontoglires</taxon>
        <taxon>Primates</taxon>
        <taxon>Haplorrhini</taxon>
        <taxon>Platyrrhini</taxon>
        <taxon>Cebidae</taxon>
        <taxon>Callitrichinae</taxon>
        <taxon>Callithrix</taxon>
        <taxon>Callithrix</taxon>
    </lineage>
</organism>
<dbReference type="GO" id="GO:0043235">
    <property type="term" value="C:receptor complex"/>
    <property type="evidence" value="ECO:0007669"/>
    <property type="project" value="TreeGrafter"/>
</dbReference>
<reference evidence="12" key="3">
    <citation type="submission" date="2025-09" db="UniProtKB">
        <authorList>
            <consortium name="Ensembl"/>
        </authorList>
    </citation>
    <scope>IDENTIFICATION</scope>
</reference>
<dbReference type="Proteomes" id="UP000008225">
    <property type="component" value="Chromosome 22"/>
</dbReference>
<dbReference type="SUPFAM" id="SSF57424">
    <property type="entry name" value="LDL receptor-like module"/>
    <property type="match status" value="2"/>
</dbReference>
<dbReference type="GO" id="GO:0005041">
    <property type="term" value="F:low-density lipoprotein particle receptor activity"/>
    <property type="evidence" value="ECO:0007669"/>
    <property type="project" value="TreeGrafter"/>
</dbReference>
<keyword evidence="2 11" id="KW-0812">Transmembrane</keyword>
<keyword evidence="8" id="KW-0675">Receptor</keyword>
<dbReference type="GO" id="GO:0030890">
    <property type="term" value="P:positive regulation of B cell proliferation"/>
    <property type="evidence" value="ECO:0007669"/>
    <property type="project" value="Ensembl"/>
</dbReference>
<dbReference type="PROSITE" id="PS50068">
    <property type="entry name" value="LDLRA_2"/>
    <property type="match status" value="2"/>
</dbReference>
<evidence type="ECO:0000256" key="6">
    <source>
        <dbReference type="ARBA" id="ARBA00023136"/>
    </source>
</evidence>
<dbReference type="SMART" id="SM00192">
    <property type="entry name" value="LDLa"/>
    <property type="match status" value="2"/>
</dbReference>
<dbReference type="InterPro" id="IPR036055">
    <property type="entry name" value="LDL_receptor-like_sf"/>
</dbReference>
<dbReference type="GO" id="GO:0005783">
    <property type="term" value="C:endoplasmic reticulum"/>
    <property type="evidence" value="ECO:0007669"/>
    <property type="project" value="Ensembl"/>
</dbReference>
<keyword evidence="13" id="KW-1185">Reference proteome</keyword>
<dbReference type="PROSITE" id="PS01209">
    <property type="entry name" value="LDLRA_1"/>
    <property type="match status" value="2"/>
</dbReference>
<keyword evidence="6 11" id="KW-0472">Membrane</keyword>
<dbReference type="HOGENOM" id="CLU_094249_0_0_1"/>
<evidence type="ECO:0000256" key="5">
    <source>
        <dbReference type="ARBA" id="ARBA00022989"/>
    </source>
</evidence>
<name>F6XKL5_CALJA</name>
<protein>
    <submittedName>
        <fullName evidence="12">NADH:ubiquinone oxidoreductase subunit A7</fullName>
    </submittedName>
</protein>
<evidence type="ECO:0000256" key="2">
    <source>
        <dbReference type="ARBA" id="ARBA00022692"/>
    </source>
</evidence>
<evidence type="ECO:0000313" key="13">
    <source>
        <dbReference type="Proteomes" id="UP000008225"/>
    </source>
</evidence>
<dbReference type="FunFam" id="4.10.400.10:FF:000002">
    <property type="entry name" value="Low-density lipoprotein receptor-related protein 1"/>
    <property type="match status" value="1"/>
</dbReference>